<dbReference type="Gene3D" id="2.60.40.640">
    <property type="match status" value="2"/>
</dbReference>
<dbReference type="InterPro" id="IPR014752">
    <property type="entry name" value="Arrestin-like_C"/>
</dbReference>
<protein>
    <recommendedName>
        <fullName evidence="2">Arrestin C-terminal-like domain-containing protein</fullName>
    </recommendedName>
</protein>
<dbReference type="InterPro" id="IPR014756">
    <property type="entry name" value="Ig_E-set"/>
</dbReference>
<sequence>MGIYCEIDTQTSHCGFFVPGRPVTGVLRYTLDEGTCVENIILSLKGVGNQIVIKDHYQKTEKKYYCDEEYVYITSVIKIDENENVSGARKYQTEFNFPLPTNIPSSLDYKEEQGDFIVSSKISYNIRAKFIVQGRFSFNKKFTKEIQVASTAITPTLPMIPNIYGQRKKLFQPFTKGQSIVDIKAIVQSSVVLPGGKLEIAYEVQNDTNLVVKAIKTKLVEIYDFFYDKYYPMCQMTHNVTDLDSKTGAVKSRDSFKSAVEIMLPFELHNMVHSQLVKRSYVFLITAKLPSPHRDVKLEIPLEIGNPVHIENVSNDRPQIVYTTTEDCVSDKNASIGAAGTSCGPPPSYWQSIEERDSLSLVEDFGKKVDLGSDEEDNDSNETNATTSKKGLTR</sequence>
<evidence type="ECO:0000313" key="3">
    <source>
        <dbReference type="EMBL" id="KAL0840775.1"/>
    </source>
</evidence>
<dbReference type="SMART" id="SM01017">
    <property type="entry name" value="Arrestin_C"/>
    <property type="match status" value="1"/>
</dbReference>
<dbReference type="InterPro" id="IPR050357">
    <property type="entry name" value="Arrestin_domain-protein"/>
</dbReference>
<evidence type="ECO:0000313" key="4">
    <source>
        <dbReference type="Proteomes" id="UP001549921"/>
    </source>
</evidence>
<feature type="compositionally biased region" description="Polar residues" evidence="1">
    <location>
        <begin position="381"/>
        <end position="394"/>
    </location>
</feature>
<dbReference type="EMBL" id="JBEDNZ010000007">
    <property type="protein sequence ID" value="KAL0840775.1"/>
    <property type="molecule type" value="Genomic_DNA"/>
</dbReference>
<dbReference type="AlphaFoldDB" id="A0ABD0TCE4"/>
<gene>
    <name evidence="3" type="ORF">ABMA28_015958</name>
</gene>
<name>A0ABD0TCE4_LOXSC</name>
<reference evidence="3 4" key="1">
    <citation type="submission" date="2024-06" db="EMBL/GenBank/DDBJ databases">
        <title>A chromosome-level genome assembly of beet webworm, Loxostege sticticalis.</title>
        <authorList>
            <person name="Zhang Y."/>
        </authorList>
    </citation>
    <scope>NUCLEOTIDE SEQUENCE [LARGE SCALE GENOMIC DNA]</scope>
    <source>
        <strain evidence="3">AQ028</strain>
        <tissue evidence="3">Male pupae</tissue>
    </source>
</reference>
<proteinExistence type="predicted"/>
<feature type="region of interest" description="Disordered" evidence="1">
    <location>
        <begin position="364"/>
        <end position="394"/>
    </location>
</feature>
<evidence type="ECO:0000259" key="2">
    <source>
        <dbReference type="SMART" id="SM01017"/>
    </source>
</evidence>
<dbReference type="Pfam" id="PF02752">
    <property type="entry name" value="Arrestin_C"/>
    <property type="match status" value="1"/>
</dbReference>
<dbReference type="InterPro" id="IPR011022">
    <property type="entry name" value="Arrestin_C-like"/>
</dbReference>
<dbReference type="Proteomes" id="UP001549921">
    <property type="component" value="Unassembled WGS sequence"/>
</dbReference>
<organism evidence="3 4">
    <name type="scientific">Loxostege sticticalis</name>
    <name type="common">Beet webworm moth</name>
    <dbReference type="NCBI Taxonomy" id="481309"/>
    <lineage>
        <taxon>Eukaryota</taxon>
        <taxon>Metazoa</taxon>
        <taxon>Ecdysozoa</taxon>
        <taxon>Arthropoda</taxon>
        <taxon>Hexapoda</taxon>
        <taxon>Insecta</taxon>
        <taxon>Pterygota</taxon>
        <taxon>Neoptera</taxon>
        <taxon>Endopterygota</taxon>
        <taxon>Lepidoptera</taxon>
        <taxon>Glossata</taxon>
        <taxon>Ditrysia</taxon>
        <taxon>Pyraloidea</taxon>
        <taxon>Crambidae</taxon>
        <taxon>Pyraustinae</taxon>
        <taxon>Loxostege</taxon>
    </lineage>
</organism>
<accession>A0ABD0TCE4</accession>
<dbReference type="PANTHER" id="PTHR11188:SF17">
    <property type="entry name" value="FI21816P1"/>
    <property type="match status" value="1"/>
</dbReference>
<feature type="domain" description="Arrestin C-terminal-like" evidence="2">
    <location>
        <begin position="177"/>
        <end position="309"/>
    </location>
</feature>
<comment type="caution">
    <text evidence="3">The sequence shown here is derived from an EMBL/GenBank/DDBJ whole genome shotgun (WGS) entry which is preliminary data.</text>
</comment>
<evidence type="ECO:0000256" key="1">
    <source>
        <dbReference type="SAM" id="MobiDB-lite"/>
    </source>
</evidence>
<dbReference type="SUPFAM" id="SSF81296">
    <property type="entry name" value="E set domains"/>
    <property type="match status" value="2"/>
</dbReference>
<dbReference type="PANTHER" id="PTHR11188">
    <property type="entry name" value="ARRESTIN DOMAIN CONTAINING PROTEIN"/>
    <property type="match status" value="1"/>
</dbReference>